<proteinExistence type="predicted"/>
<organism evidence="1">
    <name type="scientific">Rhizophora mucronata</name>
    <name type="common">Asiatic mangrove</name>
    <dbReference type="NCBI Taxonomy" id="61149"/>
    <lineage>
        <taxon>Eukaryota</taxon>
        <taxon>Viridiplantae</taxon>
        <taxon>Streptophyta</taxon>
        <taxon>Embryophyta</taxon>
        <taxon>Tracheophyta</taxon>
        <taxon>Spermatophyta</taxon>
        <taxon>Magnoliopsida</taxon>
        <taxon>eudicotyledons</taxon>
        <taxon>Gunneridae</taxon>
        <taxon>Pentapetalae</taxon>
        <taxon>rosids</taxon>
        <taxon>fabids</taxon>
        <taxon>Malpighiales</taxon>
        <taxon>Rhizophoraceae</taxon>
        <taxon>Rhizophora</taxon>
    </lineage>
</organism>
<sequence>MDWISRCCFYIEQIMSLAAGWG</sequence>
<protein>
    <submittedName>
        <fullName evidence="1">Uncharacterized protein</fullName>
    </submittedName>
</protein>
<accession>A0A2P2MFY3</accession>
<evidence type="ECO:0000313" key="1">
    <source>
        <dbReference type="EMBL" id="MBX29155.1"/>
    </source>
</evidence>
<dbReference type="AlphaFoldDB" id="A0A2P2MFY3"/>
<name>A0A2P2MFY3_RHIMU</name>
<reference evidence="1" key="1">
    <citation type="submission" date="2018-02" db="EMBL/GenBank/DDBJ databases">
        <title>Rhizophora mucronata_Transcriptome.</title>
        <authorList>
            <person name="Meera S.P."/>
            <person name="Sreeshan A."/>
            <person name="Augustine A."/>
        </authorList>
    </citation>
    <scope>NUCLEOTIDE SEQUENCE</scope>
    <source>
        <tissue evidence="1">Leaf</tissue>
    </source>
</reference>
<dbReference type="EMBL" id="GGEC01048671">
    <property type="protein sequence ID" value="MBX29155.1"/>
    <property type="molecule type" value="Transcribed_RNA"/>
</dbReference>